<evidence type="ECO:0000313" key="3">
    <source>
        <dbReference type="EMBL" id="RLV61590.1"/>
    </source>
</evidence>
<sequence length="404" mass="45876">MAVFPLQQTHISCDLESNPYISTIGKCHIKVRDEMWGIELASSEQASAAKLLLQIYLTESESAEIDELHALNAIKQTPLGNVWNLKQLRVTSSAKIYYSIPLDFIIRSNTTGFNTSDTRLVTEPNEQFPRKSLNKKFDELTRSTMLMWPASHQICRPKIGRFLGILVPTINLVPINVLISDNNQPLSIKGLISANYITVHPFPKAKLIATEYPYHDSPYSPEHPELFWKLVFQQNIGLIVDLSYSFESALPYYPQKTNLTFGSMTVIYTKTDDDIHQYQLVNNEKQSCKRVQRLHINNWPSSVTYDLTLLDELVCKIAPKLIDRGVLIHCNSGIGKTGVVLNALNLFNYRSQVISPSVSIEKITDSSILNLRLQKSPKLVRTPLMRQNIIDLVKKWQNAFSSDV</sequence>
<dbReference type="PROSITE" id="PS50055">
    <property type="entry name" value="TYR_PHOSPHATASE_PTP"/>
    <property type="match status" value="1"/>
</dbReference>
<dbReference type="Proteomes" id="UP000281474">
    <property type="component" value="Unassembled WGS sequence"/>
</dbReference>
<feature type="domain" description="Tyrosine-protein phosphatase" evidence="1">
    <location>
        <begin position="133"/>
        <end position="396"/>
    </location>
</feature>
<dbReference type="SMART" id="SM00194">
    <property type="entry name" value="PTPc"/>
    <property type="match status" value="1"/>
</dbReference>
<name>A0A3L8Q279_9GAMM</name>
<organism evidence="3 4">
    <name type="scientific">Parashewanella curva</name>
    <dbReference type="NCBI Taxonomy" id="2338552"/>
    <lineage>
        <taxon>Bacteria</taxon>
        <taxon>Pseudomonadati</taxon>
        <taxon>Pseudomonadota</taxon>
        <taxon>Gammaproteobacteria</taxon>
        <taxon>Alteromonadales</taxon>
        <taxon>Shewanellaceae</taxon>
        <taxon>Parashewanella</taxon>
    </lineage>
</organism>
<protein>
    <recommendedName>
        <fullName evidence="5">Tyrosine specific protein phosphatases domain-containing protein</fullName>
    </recommendedName>
</protein>
<dbReference type="OrthoDB" id="6199520at2"/>
<evidence type="ECO:0008006" key="5">
    <source>
        <dbReference type="Google" id="ProtNLM"/>
    </source>
</evidence>
<reference evidence="3 4" key="1">
    <citation type="submission" date="2018-09" db="EMBL/GenBank/DDBJ databases">
        <title>Phylogeny of the Shewanellaceae, and recommendation for two new genera, Pseudoshewanella and Parashewanella.</title>
        <authorList>
            <person name="Wang G."/>
        </authorList>
    </citation>
    <scope>NUCLEOTIDE SEQUENCE [LARGE SCALE GENOMIC DNA]</scope>
    <source>
        <strain evidence="3 4">C51</strain>
    </source>
</reference>
<comment type="caution">
    <text evidence="3">The sequence shown here is derived from an EMBL/GenBank/DDBJ whole genome shotgun (WGS) entry which is preliminary data.</text>
</comment>
<dbReference type="PROSITE" id="PS50056">
    <property type="entry name" value="TYR_PHOSPHATASE_2"/>
    <property type="match status" value="1"/>
</dbReference>
<dbReference type="PANTHER" id="PTHR19134">
    <property type="entry name" value="RECEPTOR-TYPE TYROSINE-PROTEIN PHOSPHATASE"/>
    <property type="match status" value="1"/>
</dbReference>
<dbReference type="InterPro" id="IPR029021">
    <property type="entry name" value="Prot-tyrosine_phosphatase-like"/>
</dbReference>
<accession>A0A3L8Q279</accession>
<dbReference type="AlphaFoldDB" id="A0A3L8Q279"/>
<keyword evidence="4" id="KW-1185">Reference proteome</keyword>
<dbReference type="PANTHER" id="PTHR19134:SF449">
    <property type="entry name" value="TYROSINE-PROTEIN PHOSPHATASE 1"/>
    <property type="match status" value="1"/>
</dbReference>
<evidence type="ECO:0000259" key="2">
    <source>
        <dbReference type="PROSITE" id="PS50056"/>
    </source>
</evidence>
<dbReference type="InterPro" id="IPR000242">
    <property type="entry name" value="PTP_cat"/>
</dbReference>
<dbReference type="Gene3D" id="3.90.190.10">
    <property type="entry name" value="Protein tyrosine phosphatase superfamily"/>
    <property type="match status" value="1"/>
</dbReference>
<dbReference type="SUPFAM" id="SSF52799">
    <property type="entry name" value="(Phosphotyrosine protein) phosphatases II"/>
    <property type="match status" value="1"/>
</dbReference>
<dbReference type="Pfam" id="PF00102">
    <property type="entry name" value="Y_phosphatase"/>
    <property type="match status" value="1"/>
</dbReference>
<proteinExistence type="predicted"/>
<dbReference type="InterPro" id="IPR000387">
    <property type="entry name" value="Tyr_Pase_dom"/>
</dbReference>
<dbReference type="EMBL" id="QZEI01000001">
    <property type="protein sequence ID" value="RLV61590.1"/>
    <property type="molecule type" value="Genomic_DNA"/>
</dbReference>
<evidence type="ECO:0000313" key="4">
    <source>
        <dbReference type="Proteomes" id="UP000281474"/>
    </source>
</evidence>
<dbReference type="RefSeq" id="WP_121836989.1">
    <property type="nucleotide sequence ID" value="NZ_ML014753.1"/>
</dbReference>
<dbReference type="InterPro" id="IPR050348">
    <property type="entry name" value="Protein-Tyr_Phosphatase"/>
</dbReference>
<gene>
    <name evidence="3" type="ORF">D5018_00280</name>
</gene>
<dbReference type="GO" id="GO:0004725">
    <property type="term" value="F:protein tyrosine phosphatase activity"/>
    <property type="evidence" value="ECO:0007669"/>
    <property type="project" value="InterPro"/>
</dbReference>
<evidence type="ECO:0000259" key="1">
    <source>
        <dbReference type="PROSITE" id="PS50055"/>
    </source>
</evidence>
<feature type="domain" description="Tyrosine specific protein phosphatases" evidence="2">
    <location>
        <begin position="326"/>
        <end position="387"/>
    </location>
</feature>